<dbReference type="HOGENOM" id="CLU_3097932_0_0_3"/>
<evidence type="ECO:0000313" key="3">
    <source>
        <dbReference type="Proteomes" id="UP000001203"/>
    </source>
</evidence>
<gene>
    <name evidence="2" type="ordered locus">cce_4804</name>
</gene>
<keyword evidence="3" id="KW-1185">Reference proteome</keyword>
<evidence type="ECO:0000313" key="2">
    <source>
        <dbReference type="EMBL" id="ACB54152.1"/>
    </source>
</evidence>
<accession>B1X1Z1</accession>
<dbReference type="InterPro" id="IPR058651">
    <property type="entry name" value="HTH_VMAP-M9"/>
</dbReference>
<proteinExistence type="predicted"/>
<name>B1X1Z1_CROS5</name>
<dbReference type="AlphaFoldDB" id="B1X1Z1"/>
<feature type="domain" description="vWA-MoxR associated protein N-terminal HTH" evidence="1">
    <location>
        <begin position="2"/>
        <end position="41"/>
    </location>
</feature>
<dbReference type="KEGG" id="cyt:cce_4804"/>
<protein>
    <recommendedName>
        <fullName evidence="1">vWA-MoxR associated protein N-terminal HTH domain-containing protein</fullName>
    </recommendedName>
</protein>
<evidence type="ECO:0000259" key="1">
    <source>
        <dbReference type="Pfam" id="PF26355"/>
    </source>
</evidence>
<dbReference type="Pfam" id="PF26355">
    <property type="entry name" value="HTH_VMAP-M9"/>
    <property type="match status" value="1"/>
</dbReference>
<dbReference type="EMBL" id="CP000807">
    <property type="protein sequence ID" value="ACB54152.1"/>
    <property type="molecule type" value="Genomic_DNA"/>
</dbReference>
<organism evidence="2 3">
    <name type="scientific">Crocosphaera subtropica (strain ATCC 51142 / BH68)</name>
    <name type="common">Cyanothece sp. (strain ATCC 51142)</name>
    <dbReference type="NCBI Taxonomy" id="43989"/>
    <lineage>
        <taxon>Bacteria</taxon>
        <taxon>Bacillati</taxon>
        <taxon>Cyanobacteriota</taxon>
        <taxon>Cyanophyceae</taxon>
        <taxon>Oscillatoriophycideae</taxon>
        <taxon>Chroococcales</taxon>
        <taxon>Aphanothecaceae</taxon>
        <taxon>Crocosphaera</taxon>
        <taxon>Crocosphaera subtropica</taxon>
    </lineage>
</organism>
<dbReference type="Proteomes" id="UP000001203">
    <property type="component" value="Chromosome linear"/>
</dbReference>
<reference evidence="2 3" key="1">
    <citation type="journal article" date="2008" name="Proc. Natl. Acad. Sci. U.S.A.">
        <title>The genome of Cyanothece 51142, a unicellular diazotrophic cyanobacterium important in the marine nitrogen cycle.</title>
        <authorList>
            <person name="Welsh E.A."/>
            <person name="Liberton M."/>
            <person name="Stoeckel J."/>
            <person name="Loh T."/>
            <person name="Elvitigala T."/>
            <person name="Wang C."/>
            <person name="Wollam A."/>
            <person name="Fulton R.S."/>
            <person name="Clifton S.W."/>
            <person name="Jacobs J.M."/>
            <person name="Aurora R."/>
            <person name="Ghosh B.K."/>
            <person name="Sherman L.A."/>
            <person name="Smith R.D."/>
            <person name="Wilson R.K."/>
            <person name="Pakrasi H.B."/>
        </authorList>
    </citation>
    <scope>NUCLEOTIDE SEQUENCE [LARGE SCALE GENOMIC DNA]</scope>
    <source>
        <strain evidence="3">ATCC 51142 / BH68</strain>
    </source>
</reference>
<sequence length="51" mass="6005">MNYLQRTILLKNWEGKSYGQIAQETGYDPKYVKDTGYRLWKQGFYPAASIL</sequence>